<dbReference type="InterPro" id="IPR033489">
    <property type="entry name" value="RBBP6"/>
</dbReference>
<feature type="compositionally biased region" description="Acidic residues" evidence="7">
    <location>
        <begin position="329"/>
        <end position="338"/>
    </location>
</feature>
<dbReference type="FunFam" id="3.10.20.90:FF:000070">
    <property type="entry name" value="E3 ubiquitin-protein ligase RBBP6 isoform X2"/>
    <property type="match status" value="1"/>
</dbReference>
<feature type="compositionally biased region" description="Basic and acidic residues" evidence="7">
    <location>
        <begin position="759"/>
        <end position="771"/>
    </location>
</feature>
<feature type="compositionally biased region" description="Basic residues" evidence="7">
    <location>
        <begin position="664"/>
        <end position="676"/>
    </location>
</feature>
<dbReference type="PANTHER" id="PTHR15439">
    <property type="entry name" value="RETINOBLASTOMA-BINDING PROTEIN 6"/>
    <property type="match status" value="1"/>
</dbReference>
<evidence type="ECO:0000256" key="1">
    <source>
        <dbReference type="ARBA" id="ARBA00004123"/>
    </source>
</evidence>
<feature type="compositionally biased region" description="Basic residues" evidence="7">
    <location>
        <begin position="1198"/>
        <end position="1214"/>
    </location>
</feature>
<dbReference type="GO" id="GO:0016567">
    <property type="term" value="P:protein ubiquitination"/>
    <property type="evidence" value="ECO:0007669"/>
    <property type="project" value="InterPro"/>
</dbReference>
<evidence type="ECO:0000256" key="5">
    <source>
        <dbReference type="ARBA" id="ARBA00023242"/>
    </source>
</evidence>
<dbReference type="CDD" id="cd16620">
    <property type="entry name" value="vRING-HC-C4C4_RBBP6"/>
    <property type="match status" value="1"/>
</dbReference>
<dbReference type="Gene3D" id="3.30.40.10">
    <property type="entry name" value="Zinc/RING finger domain, C3HC4 (zinc finger)"/>
    <property type="match status" value="1"/>
</dbReference>
<dbReference type="GO" id="GO:0006511">
    <property type="term" value="P:ubiquitin-dependent protein catabolic process"/>
    <property type="evidence" value="ECO:0007669"/>
    <property type="project" value="TreeGrafter"/>
</dbReference>
<feature type="compositionally biased region" description="Polar residues" evidence="7">
    <location>
        <begin position="727"/>
        <end position="743"/>
    </location>
</feature>
<evidence type="ECO:0000256" key="2">
    <source>
        <dbReference type="ARBA" id="ARBA00022723"/>
    </source>
</evidence>
<dbReference type="InterPro" id="IPR014891">
    <property type="entry name" value="DWNN_domain"/>
</dbReference>
<dbReference type="InterPro" id="IPR036875">
    <property type="entry name" value="Znf_CCHC_sf"/>
</dbReference>
<keyword evidence="2" id="KW-0479">Metal-binding</keyword>
<dbReference type="Pfam" id="PF08783">
    <property type="entry name" value="DWNN"/>
    <property type="match status" value="1"/>
</dbReference>
<comment type="subcellular location">
    <subcellularLocation>
        <location evidence="1">Nucleus</location>
    </subcellularLocation>
</comment>
<dbReference type="Pfam" id="PF13923">
    <property type="entry name" value="zf-C3HC4_2"/>
    <property type="match status" value="1"/>
</dbReference>
<dbReference type="GO" id="GO:0003676">
    <property type="term" value="F:nucleic acid binding"/>
    <property type="evidence" value="ECO:0007669"/>
    <property type="project" value="InterPro"/>
</dbReference>
<dbReference type="STRING" id="568069.A0A1J1IW57"/>
<protein>
    <submittedName>
        <fullName evidence="11">CLUMA_CG017529, isoform B</fullName>
    </submittedName>
</protein>
<feature type="region of interest" description="Disordered" evidence="7">
    <location>
        <begin position="844"/>
        <end position="928"/>
    </location>
</feature>
<dbReference type="SMART" id="SM00343">
    <property type="entry name" value="ZnF_C2HC"/>
    <property type="match status" value="1"/>
</dbReference>
<feature type="compositionally biased region" description="Polar residues" evidence="7">
    <location>
        <begin position="454"/>
        <end position="524"/>
    </location>
</feature>
<feature type="compositionally biased region" description="Basic and acidic residues" evidence="7">
    <location>
        <begin position="1056"/>
        <end position="1070"/>
    </location>
</feature>
<gene>
    <name evidence="11" type="ORF">CLUMA_CG017529</name>
</gene>
<dbReference type="PANTHER" id="PTHR15439:SF0">
    <property type="entry name" value="CELL DIVISION CYCLE AND APOPTOSIS REGULATOR PROTEIN 1-RELATED"/>
    <property type="match status" value="1"/>
</dbReference>
<feature type="region of interest" description="Disordered" evidence="7">
    <location>
        <begin position="299"/>
        <end position="545"/>
    </location>
</feature>
<feature type="compositionally biased region" description="Basic residues" evidence="7">
    <location>
        <begin position="1302"/>
        <end position="1317"/>
    </location>
</feature>
<feature type="compositionally biased region" description="Basic and acidic residues" evidence="7">
    <location>
        <begin position="1229"/>
        <end position="1281"/>
    </location>
</feature>
<evidence type="ECO:0000256" key="6">
    <source>
        <dbReference type="PROSITE-ProRule" id="PRU00047"/>
    </source>
</evidence>
<dbReference type="PROSITE" id="PS51282">
    <property type="entry name" value="DWNN"/>
    <property type="match status" value="1"/>
</dbReference>
<feature type="compositionally biased region" description="Low complexity" evidence="7">
    <location>
        <begin position="677"/>
        <end position="700"/>
    </location>
</feature>
<dbReference type="InterPro" id="IPR001878">
    <property type="entry name" value="Znf_CCHC"/>
</dbReference>
<dbReference type="OrthoDB" id="106784at2759"/>
<feature type="compositionally biased region" description="Basic and acidic residues" evidence="7">
    <location>
        <begin position="705"/>
        <end position="718"/>
    </location>
</feature>
<feature type="compositionally biased region" description="Basic and acidic residues" evidence="7">
    <location>
        <begin position="864"/>
        <end position="874"/>
    </location>
</feature>
<feature type="domain" description="CCHC-type" evidence="9">
    <location>
        <begin position="157"/>
        <end position="172"/>
    </location>
</feature>
<evidence type="ECO:0000259" key="8">
    <source>
        <dbReference type="PROSITE" id="PS50089"/>
    </source>
</evidence>
<dbReference type="SMART" id="SM01180">
    <property type="entry name" value="DWNN"/>
    <property type="match status" value="1"/>
</dbReference>
<feature type="region of interest" description="Disordered" evidence="7">
    <location>
        <begin position="1056"/>
        <end position="1346"/>
    </location>
</feature>
<organism evidence="11 12">
    <name type="scientific">Clunio marinus</name>
    <dbReference type="NCBI Taxonomy" id="568069"/>
    <lineage>
        <taxon>Eukaryota</taxon>
        <taxon>Metazoa</taxon>
        <taxon>Ecdysozoa</taxon>
        <taxon>Arthropoda</taxon>
        <taxon>Hexapoda</taxon>
        <taxon>Insecta</taxon>
        <taxon>Pterygota</taxon>
        <taxon>Neoptera</taxon>
        <taxon>Endopterygota</taxon>
        <taxon>Diptera</taxon>
        <taxon>Nematocera</taxon>
        <taxon>Chironomoidea</taxon>
        <taxon>Chironomidae</taxon>
        <taxon>Clunio</taxon>
    </lineage>
</organism>
<dbReference type="Proteomes" id="UP000183832">
    <property type="component" value="Unassembled WGS sequence"/>
</dbReference>
<name>A0A1J1IW57_9DIPT</name>
<keyword evidence="3 6" id="KW-0863">Zinc-finger</keyword>
<reference evidence="11 12" key="1">
    <citation type="submission" date="2015-04" db="EMBL/GenBank/DDBJ databases">
        <authorList>
            <person name="Syromyatnikov M.Y."/>
            <person name="Popov V.N."/>
        </authorList>
    </citation>
    <scope>NUCLEOTIDE SEQUENCE [LARGE SCALE GENOMIC DNA]</scope>
</reference>
<evidence type="ECO:0000256" key="7">
    <source>
        <dbReference type="SAM" id="MobiDB-lite"/>
    </source>
</evidence>
<evidence type="ECO:0000313" key="11">
    <source>
        <dbReference type="EMBL" id="CRL04445.1"/>
    </source>
</evidence>
<feature type="compositionally biased region" description="Basic and acidic residues" evidence="7">
    <location>
        <begin position="884"/>
        <end position="902"/>
    </location>
</feature>
<dbReference type="Gene3D" id="4.10.60.10">
    <property type="entry name" value="Zinc finger, CCHC-type"/>
    <property type="match status" value="1"/>
</dbReference>
<evidence type="ECO:0000256" key="3">
    <source>
        <dbReference type="ARBA" id="ARBA00022771"/>
    </source>
</evidence>
<accession>A0A1J1IW57</accession>
<dbReference type="EMBL" id="CVRI01000063">
    <property type="protein sequence ID" value="CRL04445.1"/>
    <property type="molecule type" value="Genomic_DNA"/>
</dbReference>
<feature type="compositionally biased region" description="Basic and acidic residues" evidence="7">
    <location>
        <begin position="339"/>
        <end position="356"/>
    </location>
</feature>
<feature type="domain" description="RING-type" evidence="8">
    <location>
        <begin position="229"/>
        <end position="270"/>
    </location>
</feature>
<evidence type="ECO:0000313" key="12">
    <source>
        <dbReference type="Proteomes" id="UP000183832"/>
    </source>
</evidence>
<feature type="compositionally biased region" description="Basic and acidic residues" evidence="7">
    <location>
        <begin position="639"/>
        <end position="651"/>
    </location>
</feature>
<feature type="compositionally biased region" description="Basic and acidic residues" evidence="7">
    <location>
        <begin position="303"/>
        <end position="327"/>
    </location>
</feature>
<dbReference type="GO" id="GO:0006397">
    <property type="term" value="P:mRNA processing"/>
    <property type="evidence" value="ECO:0007669"/>
    <property type="project" value="InterPro"/>
</dbReference>
<dbReference type="GO" id="GO:0005634">
    <property type="term" value="C:nucleus"/>
    <property type="evidence" value="ECO:0007669"/>
    <property type="project" value="UniProtKB-SubCell"/>
</dbReference>
<evidence type="ECO:0000259" key="10">
    <source>
        <dbReference type="PROSITE" id="PS51282"/>
    </source>
</evidence>
<feature type="domain" description="DWNN" evidence="10">
    <location>
        <begin position="3"/>
        <end position="76"/>
    </location>
</feature>
<dbReference type="GO" id="GO:0061630">
    <property type="term" value="F:ubiquitin protein ligase activity"/>
    <property type="evidence" value="ECO:0007669"/>
    <property type="project" value="InterPro"/>
</dbReference>
<dbReference type="PROSITE" id="PS50089">
    <property type="entry name" value="ZF_RING_2"/>
    <property type="match status" value="1"/>
</dbReference>
<keyword evidence="5" id="KW-0539">Nucleus</keyword>
<feature type="compositionally biased region" description="Basic residues" evidence="7">
    <location>
        <begin position="853"/>
        <end position="863"/>
    </location>
</feature>
<feature type="compositionally biased region" description="Low complexity" evidence="7">
    <location>
        <begin position="1287"/>
        <end position="1301"/>
    </location>
</feature>
<feature type="compositionally biased region" description="Acidic residues" evidence="7">
    <location>
        <begin position="427"/>
        <end position="437"/>
    </location>
</feature>
<dbReference type="Gene3D" id="3.10.20.90">
    <property type="entry name" value="Phosphatidylinositol 3-kinase Catalytic Subunit, Chain A, domain 1"/>
    <property type="match status" value="1"/>
</dbReference>
<feature type="compositionally biased region" description="Basic residues" evidence="7">
    <location>
        <begin position="1327"/>
        <end position="1346"/>
    </location>
</feature>
<feature type="compositionally biased region" description="Polar residues" evidence="7">
    <location>
        <begin position="1086"/>
        <end position="1115"/>
    </location>
</feature>
<dbReference type="GO" id="GO:0008270">
    <property type="term" value="F:zinc ion binding"/>
    <property type="evidence" value="ECO:0007669"/>
    <property type="project" value="UniProtKB-KW"/>
</dbReference>
<dbReference type="InterPro" id="IPR013083">
    <property type="entry name" value="Znf_RING/FYVE/PHD"/>
</dbReference>
<keyword evidence="4" id="KW-0862">Zinc</keyword>
<keyword evidence="12" id="KW-1185">Reference proteome</keyword>
<dbReference type="Pfam" id="PF13696">
    <property type="entry name" value="zf-CCHC_2"/>
    <property type="match status" value="1"/>
</dbReference>
<sequence>MSVYYKFNSELNFSYVGFDGLHISVSDLKKAILHQKRLGKTADFDLLISNAQTKEEYKDEQCLIPKNTSLIVARIPISNQHKKSWEVAQNTTERLPQNPSTENINHDITRMNGSEEDKIQAMMMQSTLDYDPTKFGKSSYQRVRGTNQTGEVPPNYRCHKCHKPGHWIKNCPLNPVGSKDHHHFKTRPESKKMTGIPRSLRDNIGAEQEPPPQNMFIEEKREIPEDLVCAICKGIFKDAVMIPCCGSSFCDECVRTALLESEDNECPDCKEKGTSPGSLIPNRFLRNAVAAFYSETSNILSRESQKKETEEVKEEIKATHEPEKNAENQETEVQDEDEPMKNFDEKLETIEKKDEQLTEVESGNVGRKETTEKDSESDDDDNITVTVPPAHHTSWGASYRDNRPRRISSHGANDFHDSYMSNKNSQDDNESYEDETSDSYSRQHQKRSNHYEHSSSNTPQGISTLVGDDNSNNQSLYHSSGPSHITGQNIQQQNDGHYQSQAHSQPPSMYNQNQQHGMMSQMPSHQMYPQGPSYGHQPSGPYYPGNQARPMRFDHQGNYQVPMRHHHHHMQSQMMRPMHDNYSMRHPRPQMNNLANAVTHNIQQRFGTGFIDDPLEAFNRIMREKEMRKDRYRRSPIRSGDRRSRSFERKRSPVHQYSPENRRQKNYVKPRKRSRSFKSNSSKSRSFSPRGRSKSRSYSPRYRRKENAPKDRRDEKHRSPVRRTNRGSRNNYKGDNISSTNRQHATMRDVQEHNLENLNNKHEPQNFDYNKETNNFEGSHSLEEQPPPPGDESELCNLQQLQEMTENVNVDNRNITENVESVMKDSSETNGSSKVENITKKIADDNKAEHSDHRHHHHKKNRSRNYDSSDEKKSRDKKKRKKSKEHEKKKSKKDRKDKEKKSTTASSKNDSIEKTPEIPAEPMEVAKEIEDNIAEKLNEVESSTPALDCSNENELPPEAAATINSRTLIDNQRLNRSDSVLDINPNIDLEIDEWIAPEVSKWEREENKSTTTVEHNEVDVGVGEVKKNYEEKVTSEILKRAENAIFARAISAIRPNENKKSSDGSGKKETSPTTISIVKRTENATDSKLQTFQVTVPLNESGSRSVELKSSNSGRETNRGKKSPLRTSIKNRLGVKVSDSKSSESGDSRRRPTVPLSSCIRVSSEKQATSNRSRVSDRKRSATPVGDRRLTSTTATSRRLRTSRSKSNSRHHVKRSDQRSANRGNSKSSFDRYRGRSRDRISRSKDQNRTKEVDHQSSSLNEREKSQVKISRKDSLTSEVKKRTRDSSSSSTSSSSESSKGSVKHSKRHSKHKKRSRSQSADSNSNSKRKKAKKEKKAKKKKKSRK</sequence>
<dbReference type="InterPro" id="IPR025829">
    <property type="entry name" value="Zn_knuckle_CX2CX3GHX4C"/>
</dbReference>
<proteinExistence type="predicted"/>
<dbReference type="InterPro" id="IPR001841">
    <property type="entry name" value="Znf_RING"/>
</dbReference>
<evidence type="ECO:0000256" key="4">
    <source>
        <dbReference type="ARBA" id="ARBA00022833"/>
    </source>
</evidence>
<dbReference type="SUPFAM" id="SSF57850">
    <property type="entry name" value="RING/U-box"/>
    <property type="match status" value="1"/>
</dbReference>
<dbReference type="SUPFAM" id="SSF57756">
    <property type="entry name" value="Retrovirus zinc finger-like domains"/>
    <property type="match status" value="1"/>
</dbReference>
<dbReference type="SMART" id="SM00184">
    <property type="entry name" value="RING"/>
    <property type="match status" value="1"/>
</dbReference>
<feature type="region of interest" description="Disordered" evidence="7">
    <location>
        <begin position="759"/>
        <end position="794"/>
    </location>
</feature>
<evidence type="ECO:0000259" key="9">
    <source>
        <dbReference type="PROSITE" id="PS50158"/>
    </source>
</evidence>
<feature type="region of interest" description="Disordered" evidence="7">
    <location>
        <begin position="628"/>
        <end position="743"/>
    </location>
</feature>
<feature type="compositionally biased region" description="Basic and acidic residues" evidence="7">
    <location>
        <begin position="1138"/>
        <end position="1150"/>
    </location>
</feature>
<dbReference type="PROSITE" id="PS50158">
    <property type="entry name" value="ZF_CCHC"/>
    <property type="match status" value="1"/>
</dbReference>
<feature type="compositionally biased region" description="Basic and acidic residues" evidence="7">
    <location>
        <begin position="1174"/>
        <end position="1190"/>
    </location>
</feature>